<evidence type="ECO:0000313" key="1">
    <source>
        <dbReference type="EMBL" id="GAG95539.1"/>
    </source>
</evidence>
<accession>X1BI08</accession>
<dbReference type="EMBL" id="BART01027641">
    <property type="protein sequence ID" value="GAG95539.1"/>
    <property type="molecule type" value="Genomic_DNA"/>
</dbReference>
<proteinExistence type="predicted"/>
<comment type="caution">
    <text evidence="1">The sequence shown here is derived from an EMBL/GenBank/DDBJ whole genome shotgun (WGS) entry which is preliminary data.</text>
</comment>
<dbReference type="AlphaFoldDB" id="X1BI08"/>
<feature type="non-terminal residue" evidence="1">
    <location>
        <position position="105"/>
    </location>
</feature>
<reference evidence="1" key="1">
    <citation type="journal article" date="2014" name="Front. Microbiol.">
        <title>High frequency of phylogenetically diverse reductive dehalogenase-homologous genes in deep subseafloor sedimentary metagenomes.</title>
        <authorList>
            <person name="Kawai M."/>
            <person name="Futagami T."/>
            <person name="Toyoda A."/>
            <person name="Takaki Y."/>
            <person name="Nishi S."/>
            <person name="Hori S."/>
            <person name="Arai W."/>
            <person name="Tsubouchi T."/>
            <person name="Morono Y."/>
            <person name="Uchiyama I."/>
            <person name="Ito T."/>
            <person name="Fujiyama A."/>
            <person name="Inagaki F."/>
            <person name="Takami H."/>
        </authorList>
    </citation>
    <scope>NUCLEOTIDE SEQUENCE</scope>
    <source>
        <strain evidence="1">Expedition CK06-06</strain>
    </source>
</reference>
<gene>
    <name evidence="1" type="ORF">S01H4_48955</name>
</gene>
<sequence>MYAVDFFGDLDFYPYVKDCVILTKKLSVNYDLVKSNYSEYLPILILELLDKYPKIKYLIIGSGLDDAIEERALVLKEVNKKKYKIFNLNNELESIKKSRDTEIIF</sequence>
<protein>
    <submittedName>
        <fullName evidence="1">Uncharacterized protein</fullName>
    </submittedName>
</protein>
<organism evidence="1">
    <name type="scientific">marine sediment metagenome</name>
    <dbReference type="NCBI Taxonomy" id="412755"/>
    <lineage>
        <taxon>unclassified sequences</taxon>
        <taxon>metagenomes</taxon>
        <taxon>ecological metagenomes</taxon>
    </lineage>
</organism>
<name>X1BI08_9ZZZZ</name>